<sequence length="709" mass="81369">MRRTRTIQVVSLITAAALLVGATALTPAINRQRLDLHLTYDIQTGDDTPATYSLLAACLGSFRGILANWAWYRIEMMKRDGDLYEANQLAGVITTLQPRFPQVWSFQAWNMAYNISVITKTPQERWDWVNKGIRLLREKGIPNNPKSIRLYHELAWILFHKMGQFSDDMNWYYKLQWAIEWEELLGAPGDGATSEQVAERMRPIAQAADRYFIFNRPPHEVRLMLERIAGDHAELEETVEGLFDIGSVRLQERLGRVRGQILRVDSELVDELNTIDGLVADQVERAAVDPLTLLERDFPAVSPVLAAMAQNGVEPDTAFLRAIGKNLIYARYYTYDALVEQANRGQLSPERQVALGLMLDRRYFEGLTRVIAFLRARAIWTEYRMDPQHMLRLIEKYGPMDWRHPAAHAIYWASLGVERTRVVFDQDRFDILNTDRNVIHGLQVLMFTGRLTHDPFMGSVDLLPDPRFIPSYEKAVFEGSERAGDVDLDRKGVISQFESGYENFLHKAIEFSYFYGDVEMAQSYYTKLRDRFGDKHGDRRYELALDEFVMAQMVMSKDMRQNAIALIDAMITRGLAEGLAKGDVENFARRLEIAEEMHRWYQGERDYEVPNAPRQRLQLEPFPVMLQKSYAAYMRQPTIPVVVKARTYAATPMPLRARTYGGFRAVLEEQCVAQGFAFERAFPVPEGFVPPEAVEPGAEPETPATVERQ</sequence>
<dbReference type="AlphaFoldDB" id="A0A518C0N4"/>
<evidence type="ECO:0000256" key="1">
    <source>
        <dbReference type="SAM" id="MobiDB-lite"/>
    </source>
</evidence>
<dbReference type="RefSeq" id="WP_145446922.1">
    <property type="nucleotide sequence ID" value="NZ_CP036280.1"/>
</dbReference>
<organism evidence="2 3">
    <name type="scientific">Mucisphaera calidilacus</name>
    <dbReference type="NCBI Taxonomy" id="2527982"/>
    <lineage>
        <taxon>Bacteria</taxon>
        <taxon>Pseudomonadati</taxon>
        <taxon>Planctomycetota</taxon>
        <taxon>Phycisphaerae</taxon>
        <taxon>Phycisphaerales</taxon>
        <taxon>Phycisphaeraceae</taxon>
        <taxon>Mucisphaera</taxon>
    </lineage>
</organism>
<dbReference type="KEGG" id="mcad:Pan265_26340"/>
<name>A0A518C0N4_9BACT</name>
<proteinExistence type="predicted"/>
<keyword evidence="3" id="KW-1185">Reference proteome</keyword>
<dbReference type="OrthoDB" id="239224at2"/>
<dbReference type="EMBL" id="CP036280">
    <property type="protein sequence ID" value="QDU72760.1"/>
    <property type="molecule type" value="Genomic_DNA"/>
</dbReference>
<accession>A0A518C0N4</accession>
<gene>
    <name evidence="2" type="ORF">Pan265_26340</name>
</gene>
<reference evidence="2 3" key="1">
    <citation type="submission" date="2019-02" db="EMBL/GenBank/DDBJ databases">
        <title>Deep-cultivation of Planctomycetes and their phenomic and genomic characterization uncovers novel biology.</title>
        <authorList>
            <person name="Wiegand S."/>
            <person name="Jogler M."/>
            <person name="Boedeker C."/>
            <person name="Pinto D."/>
            <person name="Vollmers J."/>
            <person name="Rivas-Marin E."/>
            <person name="Kohn T."/>
            <person name="Peeters S.H."/>
            <person name="Heuer A."/>
            <person name="Rast P."/>
            <person name="Oberbeckmann S."/>
            <person name="Bunk B."/>
            <person name="Jeske O."/>
            <person name="Meyerdierks A."/>
            <person name="Storesund J.E."/>
            <person name="Kallscheuer N."/>
            <person name="Luecker S."/>
            <person name="Lage O.M."/>
            <person name="Pohl T."/>
            <person name="Merkel B.J."/>
            <person name="Hornburger P."/>
            <person name="Mueller R.-W."/>
            <person name="Bruemmer F."/>
            <person name="Labrenz M."/>
            <person name="Spormann A.M."/>
            <person name="Op den Camp H."/>
            <person name="Overmann J."/>
            <person name="Amann R."/>
            <person name="Jetten M.S.M."/>
            <person name="Mascher T."/>
            <person name="Medema M.H."/>
            <person name="Devos D.P."/>
            <person name="Kaster A.-K."/>
            <person name="Ovreas L."/>
            <person name="Rohde M."/>
            <person name="Galperin M.Y."/>
            <person name="Jogler C."/>
        </authorList>
    </citation>
    <scope>NUCLEOTIDE SEQUENCE [LARGE SCALE GENOMIC DNA]</scope>
    <source>
        <strain evidence="2 3">Pan265</strain>
    </source>
</reference>
<dbReference type="Proteomes" id="UP000320386">
    <property type="component" value="Chromosome"/>
</dbReference>
<protein>
    <submittedName>
        <fullName evidence="2">Uncharacterized protein</fullName>
    </submittedName>
</protein>
<evidence type="ECO:0000313" key="2">
    <source>
        <dbReference type="EMBL" id="QDU72760.1"/>
    </source>
</evidence>
<feature type="region of interest" description="Disordered" evidence="1">
    <location>
        <begin position="689"/>
        <end position="709"/>
    </location>
</feature>
<evidence type="ECO:0000313" key="3">
    <source>
        <dbReference type="Proteomes" id="UP000320386"/>
    </source>
</evidence>